<name>A0A5N6RHB1_9ROSI</name>
<gene>
    <name evidence="2" type="ORF">FH972_016742</name>
</gene>
<proteinExistence type="predicted"/>
<evidence type="ECO:0000313" key="3">
    <source>
        <dbReference type="Proteomes" id="UP000327013"/>
    </source>
</evidence>
<dbReference type="OrthoDB" id="1740349at2759"/>
<dbReference type="EMBL" id="CM017327">
    <property type="protein sequence ID" value="KAE8098698.1"/>
    <property type="molecule type" value="Genomic_DNA"/>
</dbReference>
<dbReference type="Pfam" id="PF02704">
    <property type="entry name" value="GASA"/>
    <property type="match status" value="1"/>
</dbReference>
<dbReference type="Proteomes" id="UP000327013">
    <property type="component" value="Chromosome 7"/>
</dbReference>
<accession>A0A5N6RHB1</accession>
<evidence type="ECO:0000313" key="2">
    <source>
        <dbReference type="EMBL" id="KAE8098698.1"/>
    </source>
</evidence>
<dbReference type="AlphaFoldDB" id="A0A5N6RHB1"/>
<keyword evidence="3" id="KW-1185">Reference proteome</keyword>
<reference evidence="2 3" key="1">
    <citation type="submission" date="2019-06" db="EMBL/GenBank/DDBJ databases">
        <title>A chromosomal-level reference genome of Carpinus fangiana (Coryloideae, Betulaceae).</title>
        <authorList>
            <person name="Yang X."/>
            <person name="Wang Z."/>
            <person name="Zhang L."/>
            <person name="Hao G."/>
            <person name="Liu J."/>
            <person name="Yang Y."/>
        </authorList>
    </citation>
    <scope>NUCLEOTIDE SEQUENCE [LARGE SCALE GENOMIC DNA]</scope>
    <source>
        <strain evidence="2">Cfa_2016G</strain>
        <tissue evidence="2">Leaf</tissue>
    </source>
</reference>
<evidence type="ECO:0000256" key="1">
    <source>
        <dbReference type="SAM" id="SignalP"/>
    </source>
</evidence>
<dbReference type="InterPro" id="IPR003854">
    <property type="entry name" value="GASA"/>
</dbReference>
<organism evidence="2 3">
    <name type="scientific">Carpinus fangiana</name>
    <dbReference type="NCBI Taxonomy" id="176857"/>
    <lineage>
        <taxon>Eukaryota</taxon>
        <taxon>Viridiplantae</taxon>
        <taxon>Streptophyta</taxon>
        <taxon>Embryophyta</taxon>
        <taxon>Tracheophyta</taxon>
        <taxon>Spermatophyta</taxon>
        <taxon>Magnoliopsida</taxon>
        <taxon>eudicotyledons</taxon>
        <taxon>Gunneridae</taxon>
        <taxon>Pentapetalae</taxon>
        <taxon>rosids</taxon>
        <taxon>fabids</taxon>
        <taxon>Fagales</taxon>
        <taxon>Betulaceae</taxon>
        <taxon>Carpinus</taxon>
    </lineage>
</organism>
<keyword evidence="1" id="KW-0732">Signal</keyword>
<protein>
    <submittedName>
        <fullName evidence="2">Uncharacterized protein</fullName>
    </submittedName>
</protein>
<feature type="chain" id="PRO_5024421728" evidence="1">
    <location>
        <begin position="26"/>
        <end position="70"/>
    </location>
</feature>
<feature type="signal peptide" evidence="1">
    <location>
        <begin position="1"/>
        <end position="25"/>
    </location>
</feature>
<sequence>MAKKIRILMFTVLMVLHLVVDQNHAVEIEAPTPQPQQGSHFMIPTGTYGNKESCPCYNNWKTKRGGPKCP</sequence>